<dbReference type="Proteomes" id="UP000004810">
    <property type="component" value="Unassembled WGS sequence"/>
</dbReference>
<protein>
    <submittedName>
        <fullName evidence="1">Uncharacterized protein</fullName>
    </submittedName>
</protein>
<sequence length="51" mass="5910">GGQDVVEMLICFTLMRTVCQFVEFMQIIALPKPKCHFGVSFLNQKSNQIYR</sequence>
<proteinExistence type="predicted"/>
<accession>J9E477</accession>
<dbReference type="EMBL" id="ADBV01023195">
    <property type="protein sequence ID" value="EJW70174.1"/>
    <property type="molecule type" value="Genomic_DNA"/>
</dbReference>
<reference evidence="2" key="1">
    <citation type="submission" date="2012-08" db="EMBL/GenBank/DDBJ databases">
        <title>The Genome Sequence of Wuchereria bancrofti.</title>
        <authorList>
            <person name="Nutman T.B."/>
            <person name="Fink D.L."/>
            <person name="Russ C."/>
            <person name="Young S."/>
            <person name="Zeng Q."/>
            <person name="Koehrsen M."/>
            <person name="Alvarado L."/>
            <person name="Berlin A."/>
            <person name="Chapman S.B."/>
            <person name="Chen Z."/>
            <person name="Freedman E."/>
            <person name="Gellesch M."/>
            <person name="Goldberg J."/>
            <person name="Griggs A."/>
            <person name="Gujja S."/>
            <person name="Heilman E.R."/>
            <person name="Heiman D."/>
            <person name="Hepburn T."/>
            <person name="Howarth C."/>
            <person name="Jen D."/>
            <person name="Larson L."/>
            <person name="Lewis B."/>
            <person name="Mehta T."/>
            <person name="Park D."/>
            <person name="Pearson M."/>
            <person name="Roberts A."/>
            <person name="Saif S."/>
            <person name="Shea T."/>
            <person name="Shenoy N."/>
            <person name="Sisk P."/>
            <person name="Stolte C."/>
            <person name="Sykes S."/>
            <person name="Walk T."/>
            <person name="White J."/>
            <person name="Yandava C."/>
            <person name="Haas B."/>
            <person name="Henn M.R."/>
            <person name="Nusbaum C."/>
            <person name="Birren B."/>
        </authorList>
    </citation>
    <scope>NUCLEOTIDE SEQUENCE [LARGE SCALE GENOMIC DNA]</scope>
    <source>
        <strain evidence="2">NA</strain>
    </source>
</reference>
<feature type="non-terminal residue" evidence="1">
    <location>
        <position position="1"/>
    </location>
</feature>
<comment type="caution">
    <text evidence="1">The sequence shown here is derived from an EMBL/GenBank/DDBJ whole genome shotgun (WGS) entry which is preliminary data.</text>
</comment>
<evidence type="ECO:0000313" key="1">
    <source>
        <dbReference type="EMBL" id="EJW70174.1"/>
    </source>
</evidence>
<name>J9E477_WUCBA</name>
<organism evidence="1 2">
    <name type="scientific">Wuchereria bancrofti</name>
    <dbReference type="NCBI Taxonomy" id="6293"/>
    <lineage>
        <taxon>Eukaryota</taxon>
        <taxon>Metazoa</taxon>
        <taxon>Ecdysozoa</taxon>
        <taxon>Nematoda</taxon>
        <taxon>Chromadorea</taxon>
        <taxon>Rhabditida</taxon>
        <taxon>Spirurina</taxon>
        <taxon>Spiruromorpha</taxon>
        <taxon>Filarioidea</taxon>
        <taxon>Onchocercidae</taxon>
        <taxon>Wuchereria</taxon>
    </lineage>
</organism>
<dbReference type="AlphaFoldDB" id="J9E477"/>
<evidence type="ECO:0000313" key="2">
    <source>
        <dbReference type="Proteomes" id="UP000004810"/>
    </source>
</evidence>
<gene>
    <name evidence="1" type="ORF">WUBG_18918</name>
</gene>
<feature type="non-terminal residue" evidence="1">
    <location>
        <position position="51"/>
    </location>
</feature>